<dbReference type="InterPro" id="IPR007394">
    <property type="entry name" value="UPF0122"/>
</dbReference>
<name>A0A2N0UW64_9FIRM</name>
<dbReference type="AlphaFoldDB" id="A0A2N0UW64"/>
<dbReference type="PANTHER" id="PTHR40083:SF1">
    <property type="entry name" value="UPF0122 PROTEIN YLXM"/>
    <property type="match status" value="1"/>
</dbReference>
<evidence type="ECO:0000313" key="5">
    <source>
        <dbReference type="Proteomes" id="UP000233425"/>
    </source>
</evidence>
<dbReference type="InterPro" id="IPR036388">
    <property type="entry name" value="WH-like_DNA-bd_sf"/>
</dbReference>
<keyword evidence="4" id="KW-0238">DNA-binding</keyword>
<dbReference type="Proteomes" id="UP000233425">
    <property type="component" value="Unassembled WGS sequence"/>
</dbReference>
<comment type="caution">
    <text evidence="4">The sequence shown here is derived from an EMBL/GenBank/DDBJ whole genome shotgun (WGS) entry which is preliminary data.</text>
</comment>
<keyword evidence="5" id="KW-1185">Reference proteome</keyword>
<dbReference type="InterPro" id="IPR054831">
    <property type="entry name" value="UPF0122_fam_protein"/>
</dbReference>
<dbReference type="GO" id="GO:0003677">
    <property type="term" value="F:DNA binding"/>
    <property type="evidence" value="ECO:0007669"/>
    <property type="project" value="UniProtKB-KW"/>
</dbReference>
<dbReference type="GeneID" id="93767809"/>
<reference evidence="4" key="1">
    <citation type="journal article" date="2018" name="Environ. Microbiol.">
        <title>Sporulation capability and amylosome conservation among diverse human colonic and rumen isolates of the keystone starch-degrader Ruminococcus bromii.</title>
        <authorList>
            <person name="Mukhopadhya I."/>
            <person name="Morais S."/>
            <person name="Laverde-Gomez J."/>
            <person name="Sheridan P.O."/>
            <person name="Walker A.W."/>
            <person name="Kelly W."/>
            <person name="Klieve A.V."/>
            <person name="Ouwerkerk D."/>
            <person name="Duncan S.H."/>
            <person name="Louis P."/>
            <person name="Koropatkin N."/>
            <person name="Cockburn D."/>
            <person name="Kibler R."/>
            <person name="Cooper P.J."/>
            <person name="Sandoval C."/>
            <person name="Crost E."/>
            <person name="Juge N."/>
            <person name="Bayer E.A."/>
            <person name="Flint H.J."/>
        </authorList>
    </citation>
    <scope>NUCLEOTIDE SEQUENCE [LARGE SCALE GENOMIC DNA]</scope>
    <source>
        <strain evidence="4">ATCC 27255</strain>
    </source>
</reference>
<dbReference type="RefSeq" id="WP_101028914.1">
    <property type="nucleotide sequence ID" value="NZ_CABMMZ010000041.1"/>
</dbReference>
<dbReference type="HAMAP" id="MF_00245">
    <property type="entry name" value="UPF0122"/>
    <property type="match status" value="1"/>
</dbReference>
<gene>
    <name evidence="4" type="ORF">RBATCC27255_00860</name>
</gene>
<accession>A0A2N0UW64</accession>
<protein>
    <recommendedName>
        <fullName evidence="3">UPF0122 protein RBATCC27255_00860</fullName>
    </recommendedName>
</protein>
<organism evidence="4 5">
    <name type="scientific">Ruminococcus bromii</name>
    <dbReference type="NCBI Taxonomy" id="40518"/>
    <lineage>
        <taxon>Bacteria</taxon>
        <taxon>Bacillati</taxon>
        <taxon>Bacillota</taxon>
        <taxon>Clostridia</taxon>
        <taxon>Eubacteriales</taxon>
        <taxon>Oscillospiraceae</taxon>
        <taxon>Ruminococcus</taxon>
    </lineage>
</organism>
<sequence>MEKNIEVSLLFDFYGELLKPSGKRAVDLYYNEDLSLAEVADEMGITRQGVRDSIKRSEQQLFEFEEKLGLFKQFSKLEQGLDEISALALEIKELSQDMQITELADVIIRKSGSLKD</sequence>
<comment type="similarity">
    <text evidence="1 3">Belongs to the UPF0122 family.</text>
</comment>
<dbReference type="Pfam" id="PF04297">
    <property type="entry name" value="UPF0122"/>
    <property type="match status" value="1"/>
</dbReference>
<dbReference type="InterPro" id="IPR013324">
    <property type="entry name" value="RNA_pol_sigma_r3/r4-like"/>
</dbReference>
<evidence type="ECO:0000313" key="4">
    <source>
        <dbReference type="EMBL" id="PKD31216.1"/>
    </source>
</evidence>
<dbReference type="NCBIfam" id="NF045758">
    <property type="entry name" value="YlxM"/>
    <property type="match status" value="1"/>
</dbReference>
<dbReference type="PANTHER" id="PTHR40083">
    <property type="entry name" value="UPF0122 PROTEIN CBO2450/CLC_2298"/>
    <property type="match status" value="1"/>
</dbReference>
<dbReference type="Gene3D" id="1.10.10.10">
    <property type="entry name" value="Winged helix-like DNA-binding domain superfamily/Winged helix DNA-binding domain"/>
    <property type="match status" value="1"/>
</dbReference>
<evidence type="ECO:0000256" key="2">
    <source>
        <dbReference type="ARBA" id="ARBA00024764"/>
    </source>
</evidence>
<evidence type="ECO:0000256" key="1">
    <source>
        <dbReference type="ARBA" id="ARBA00008720"/>
    </source>
</evidence>
<dbReference type="SUPFAM" id="SSF88659">
    <property type="entry name" value="Sigma3 and sigma4 domains of RNA polymerase sigma factors"/>
    <property type="match status" value="1"/>
</dbReference>
<comment type="function">
    <text evidence="2 3">Might take part in the signal recognition particle (SRP) pathway. This is inferred from the conservation of its genetic proximity to ftsY/ffh. May be a regulatory protein.</text>
</comment>
<proteinExistence type="inferred from homology"/>
<dbReference type="EMBL" id="NNSR01000041">
    <property type="protein sequence ID" value="PKD31216.1"/>
    <property type="molecule type" value="Genomic_DNA"/>
</dbReference>
<evidence type="ECO:0000256" key="3">
    <source>
        <dbReference type="HAMAP-Rule" id="MF_00245"/>
    </source>
</evidence>